<keyword evidence="3" id="KW-0808">Transferase</keyword>
<dbReference type="Proteomes" id="UP000198644">
    <property type="component" value="Unassembled WGS sequence"/>
</dbReference>
<evidence type="ECO:0000256" key="1">
    <source>
        <dbReference type="ARBA" id="ARBA00023115"/>
    </source>
</evidence>
<dbReference type="EMBL" id="FOYW01000001">
    <property type="protein sequence ID" value="SFR53471.1"/>
    <property type="molecule type" value="Genomic_DNA"/>
</dbReference>
<reference evidence="3 4" key="1">
    <citation type="submission" date="2016-10" db="EMBL/GenBank/DDBJ databases">
        <authorList>
            <person name="de Groot N.N."/>
        </authorList>
    </citation>
    <scope>NUCLEOTIDE SEQUENCE [LARGE SCALE GENOMIC DNA]</scope>
    <source>
        <strain evidence="3 4">CGMCC 1.9167</strain>
    </source>
</reference>
<dbReference type="PANTHER" id="PTHR43317:SF1">
    <property type="entry name" value="THERMOSPERMINE SYNTHASE ACAULIS5"/>
    <property type="match status" value="1"/>
</dbReference>
<dbReference type="RefSeq" id="WP_092009795.1">
    <property type="nucleotide sequence ID" value="NZ_FOYW01000001.1"/>
</dbReference>
<proteinExistence type="predicted"/>
<dbReference type="GO" id="GO:0006596">
    <property type="term" value="P:polyamine biosynthetic process"/>
    <property type="evidence" value="ECO:0007669"/>
    <property type="project" value="UniProtKB-KW"/>
</dbReference>
<dbReference type="InterPro" id="IPR029063">
    <property type="entry name" value="SAM-dependent_MTases_sf"/>
</dbReference>
<keyword evidence="1" id="KW-0620">Polyamine biosynthesis</keyword>
<gene>
    <name evidence="3" type="ORF">SAMN05216203_1215</name>
</gene>
<sequence>MLTPSISGDVVFHTRDRLGPIMVIDHRRHRVLSFDSVFEQSKIDRRRPWLPVHEYNRAMLLPLAWQTPVHATVLGVGGGTLVSAIHHLLPGCRLLAVDLREAVLQVAREFFSLPESSRVETRVNDARRALEELPPGSTDLILADLYSADRMSPAQSRRHFMDLCLRALSDDGWLVLNYHRPPDRDSRLIRYLASRFATLMAFTSKTNNTVLYASRQPVAPMDPKSPRLNDLEQALPVAWPKLMAKVERIT</sequence>
<dbReference type="OrthoDB" id="9761985at2"/>
<accession>A0A1I6HGB6</accession>
<dbReference type="AlphaFoldDB" id="A0A1I6HGB6"/>
<dbReference type="SUPFAM" id="SSF53335">
    <property type="entry name" value="S-adenosyl-L-methionine-dependent methyltransferases"/>
    <property type="match status" value="1"/>
</dbReference>
<keyword evidence="3" id="KW-0489">Methyltransferase</keyword>
<dbReference type="GO" id="GO:0008757">
    <property type="term" value="F:S-adenosylmethionine-dependent methyltransferase activity"/>
    <property type="evidence" value="ECO:0007669"/>
    <property type="project" value="InterPro"/>
</dbReference>
<evidence type="ECO:0000259" key="2">
    <source>
        <dbReference type="Pfam" id="PF08241"/>
    </source>
</evidence>
<dbReference type="Pfam" id="PF08241">
    <property type="entry name" value="Methyltransf_11"/>
    <property type="match status" value="1"/>
</dbReference>
<evidence type="ECO:0000313" key="4">
    <source>
        <dbReference type="Proteomes" id="UP000198644"/>
    </source>
</evidence>
<dbReference type="CDD" id="cd02440">
    <property type="entry name" value="AdoMet_MTases"/>
    <property type="match status" value="1"/>
</dbReference>
<feature type="domain" description="Methyltransferase type 11" evidence="2">
    <location>
        <begin position="74"/>
        <end position="176"/>
    </location>
</feature>
<evidence type="ECO:0000313" key="3">
    <source>
        <dbReference type="EMBL" id="SFR53471.1"/>
    </source>
</evidence>
<name>A0A1I6HGB6_9GAMM</name>
<organism evidence="3 4">
    <name type="scientific">Marinobacter daqiaonensis</name>
    <dbReference type="NCBI Taxonomy" id="650891"/>
    <lineage>
        <taxon>Bacteria</taxon>
        <taxon>Pseudomonadati</taxon>
        <taxon>Pseudomonadota</taxon>
        <taxon>Gammaproteobacteria</taxon>
        <taxon>Pseudomonadales</taxon>
        <taxon>Marinobacteraceae</taxon>
        <taxon>Marinobacter</taxon>
    </lineage>
</organism>
<dbReference type="InterPro" id="IPR013216">
    <property type="entry name" value="Methyltransf_11"/>
</dbReference>
<dbReference type="PANTHER" id="PTHR43317">
    <property type="entry name" value="THERMOSPERMINE SYNTHASE ACAULIS5"/>
    <property type="match status" value="1"/>
</dbReference>
<keyword evidence="4" id="KW-1185">Reference proteome</keyword>
<dbReference type="GO" id="GO:0032259">
    <property type="term" value="P:methylation"/>
    <property type="evidence" value="ECO:0007669"/>
    <property type="project" value="UniProtKB-KW"/>
</dbReference>
<dbReference type="Gene3D" id="3.40.50.150">
    <property type="entry name" value="Vaccinia Virus protein VP39"/>
    <property type="match status" value="1"/>
</dbReference>
<dbReference type="STRING" id="650891.SAMN05216203_1215"/>
<protein>
    <submittedName>
        <fullName evidence="3">Methyltransferase domain-containing protein</fullName>
    </submittedName>
</protein>